<feature type="domain" description="PDZ" evidence="4">
    <location>
        <begin position="301"/>
        <end position="375"/>
    </location>
</feature>
<reference evidence="5" key="1">
    <citation type="submission" date="2019-03" db="EMBL/GenBank/DDBJ databases">
        <title>Long read genome sequence of the mycoparasitic Pythium oligandrum ATCC 38472 isolated from sugarbeet rhizosphere.</title>
        <authorList>
            <person name="Gaulin E."/>
        </authorList>
    </citation>
    <scope>NUCLEOTIDE SEQUENCE</scope>
    <source>
        <strain evidence="5">ATCC 38472_TT</strain>
    </source>
</reference>
<dbReference type="EMBL" id="SPLM01000036">
    <property type="protein sequence ID" value="TMW65872.1"/>
    <property type="molecule type" value="Genomic_DNA"/>
</dbReference>
<dbReference type="GO" id="GO:0051017">
    <property type="term" value="P:actin filament bundle assembly"/>
    <property type="evidence" value="ECO:0007669"/>
    <property type="project" value="TreeGrafter"/>
</dbReference>
<dbReference type="SUPFAM" id="SSF50156">
    <property type="entry name" value="PDZ domain-like"/>
    <property type="match status" value="1"/>
</dbReference>
<sequence>MDTHRKRMLMLAEQGEWEEAVALIEENAVLAKAQDDFGMLPLHWASTEPEIELEVFRTIINAFPEACEIENMSGMVPLHVAIKSKMPGLHINRLLQTYPEAALIKDGNGRYPVELAMECSLPKFTLDLIRKAGAVALQSTSLMDRPRSSYSRSGFKGRSPSFASTAYLGRSMSFMSRANSFDGMSMHSVDLYGNQDSDSSDSEDYQKQAIMKAQSLSTFLSTRDPSELLGDKVPTPLNPMETVEISGQLKELMSQLQQLSVDIRTNSSRSTESTYRSSFSSSSSNLLSPTNGLKSVLWNPGDKLGLVLEPVNGGTGAQIKRIESKSNALGVESLSDGDILVSINGASVTGTSHASIIRFMKHSKATCTLCFTKSSTSTSFFNLKDNQVDQEAALFAKVADLLDTTMKKVTAVEETVRLSSAMSFCA</sequence>
<evidence type="ECO:0000259" key="4">
    <source>
        <dbReference type="PROSITE" id="PS50106"/>
    </source>
</evidence>
<dbReference type="PANTHER" id="PTHR24153:SF8">
    <property type="entry name" value="FORKED, ISOFORM F"/>
    <property type="match status" value="1"/>
</dbReference>
<dbReference type="GO" id="GO:0051015">
    <property type="term" value="F:actin filament binding"/>
    <property type="evidence" value="ECO:0007669"/>
    <property type="project" value="TreeGrafter"/>
</dbReference>
<dbReference type="Pfam" id="PF00595">
    <property type="entry name" value="PDZ"/>
    <property type="match status" value="1"/>
</dbReference>
<evidence type="ECO:0000256" key="2">
    <source>
        <dbReference type="ARBA" id="ARBA00023043"/>
    </source>
</evidence>
<protein>
    <recommendedName>
        <fullName evidence="4">PDZ domain-containing protein</fullName>
    </recommendedName>
</protein>
<dbReference type="InterPro" id="IPR036770">
    <property type="entry name" value="Ankyrin_rpt-contain_sf"/>
</dbReference>
<evidence type="ECO:0000313" key="5">
    <source>
        <dbReference type="EMBL" id="TMW65872.1"/>
    </source>
</evidence>
<name>A0A8K1CLT7_PYTOL</name>
<dbReference type="GO" id="GO:0005737">
    <property type="term" value="C:cytoplasm"/>
    <property type="evidence" value="ECO:0007669"/>
    <property type="project" value="TreeGrafter"/>
</dbReference>
<dbReference type="SMART" id="SM00228">
    <property type="entry name" value="PDZ"/>
    <property type="match status" value="1"/>
</dbReference>
<organism evidence="5 6">
    <name type="scientific">Pythium oligandrum</name>
    <name type="common">Mycoparasitic fungus</name>
    <dbReference type="NCBI Taxonomy" id="41045"/>
    <lineage>
        <taxon>Eukaryota</taxon>
        <taxon>Sar</taxon>
        <taxon>Stramenopiles</taxon>
        <taxon>Oomycota</taxon>
        <taxon>Peronosporomycetes</taxon>
        <taxon>Pythiales</taxon>
        <taxon>Pythiaceae</taxon>
        <taxon>Pythium</taxon>
    </lineage>
</organism>
<dbReference type="PANTHER" id="PTHR24153">
    <property type="entry name" value="ESPIN"/>
    <property type="match status" value="1"/>
</dbReference>
<comment type="caution">
    <text evidence="5">The sequence shown here is derived from an EMBL/GenBank/DDBJ whole genome shotgun (WGS) entry which is preliminary data.</text>
</comment>
<evidence type="ECO:0000313" key="6">
    <source>
        <dbReference type="Proteomes" id="UP000794436"/>
    </source>
</evidence>
<gene>
    <name evidence="5" type="ORF">Poli38472_003637</name>
</gene>
<evidence type="ECO:0000256" key="3">
    <source>
        <dbReference type="SAM" id="MobiDB-lite"/>
    </source>
</evidence>
<dbReference type="SUPFAM" id="SSF48403">
    <property type="entry name" value="Ankyrin repeat"/>
    <property type="match status" value="1"/>
</dbReference>
<dbReference type="InterPro" id="IPR052420">
    <property type="entry name" value="Espin/Espin-like"/>
</dbReference>
<dbReference type="InterPro" id="IPR001478">
    <property type="entry name" value="PDZ"/>
</dbReference>
<dbReference type="OrthoDB" id="10254686at2759"/>
<dbReference type="Proteomes" id="UP000794436">
    <property type="component" value="Unassembled WGS sequence"/>
</dbReference>
<feature type="region of interest" description="Disordered" evidence="3">
    <location>
        <begin position="263"/>
        <end position="288"/>
    </location>
</feature>
<dbReference type="Gene3D" id="2.30.42.10">
    <property type="match status" value="1"/>
</dbReference>
<dbReference type="CDD" id="cd00136">
    <property type="entry name" value="PDZ_canonical"/>
    <property type="match status" value="1"/>
</dbReference>
<dbReference type="AlphaFoldDB" id="A0A8K1CLT7"/>
<keyword evidence="1" id="KW-0677">Repeat</keyword>
<feature type="compositionally biased region" description="Low complexity" evidence="3">
    <location>
        <begin position="264"/>
        <end position="288"/>
    </location>
</feature>
<keyword evidence="2" id="KW-0040">ANK repeat</keyword>
<dbReference type="InterPro" id="IPR036034">
    <property type="entry name" value="PDZ_sf"/>
</dbReference>
<dbReference type="PROSITE" id="PS50106">
    <property type="entry name" value="PDZ"/>
    <property type="match status" value="1"/>
</dbReference>
<accession>A0A8K1CLT7</accession>
<proteinExistence type="predicted"/>
<keyword evidence="6" id="KW-1185">Reference proteome</keyword>
<evidence type="ECO:0000256" key="1">
    <source>
        <dbReference type="ARBA" id="ARBA00022737"/>
    </source>
</evidence>
<dbReference type="Gene3D" id="1.25.40.20">
    <property type="entry name" value="Ankyrin repeat-containing domain"/>
    <property type="match status" value="1"/>
</dbReference>